<organism evidence="2 3">
    <name type="scientific">Gordonia rhizosphera NBRC 16068</name>
    <dbReference type="NCBI Taxonomy" id="1108045"/>
    <lineage>
        <taxon>Bacteria</taxon>
        <taxon>Bacillati</taxon>
        <taxon>Actinomycetota</taxon>
        <taxon>Actinomycetes</taxon>
        <taxon>Mycobacteriales</taxon>
        <taxon>Gordoniaceae</taxon>
        <taxon>Gordonia</taxon>
    </lineage>
</organism>
<proteinExistence type="predicted"/>
<dbReference type="Proteomes" id="UP000008363">
    <property type="component" value="Unassembled WGS sequence"/>
</dbReference>
<accession>K6V263</accession>
<name>K6V263_9ACTN</name>
<feature type="region of interest" description="Disordered" evidence="1">
    <location>
        <begin position="82"/>
        <end position="146"/>
    </location>
</feature>
<keyword evidence="3" id="KW-1185">Reference proteome</keyword>
<sequence length="146" mass="15137">MIVLNLLFASGSGHYCARASATEAVLGVLSVAWVVWNGPLEGATLFTISSRHGVTESDLLARAGANPEGHGRASRCAGPLSQTAQTAGKASPVIVTPGSRRSPRRGMIRNTSDLQPRGVNAGSLIHGPDRMNPAPIPGAGFTRSER</sequence>
<evidence type="ECO:0000256" key="1">
    <source>
        <dbReference type="SAM" id="MobiDB-lite"/>
    </source>
</evidence>
<dbReference type="AlphaFoldDB" id="K6V263"/>
<comment type="caution">
    <text evidence="2">The sequence shown here is derived from an EMBL/GenBank/DDBJ whole genome shotgun (WGS) entry which is preliminary data.</text>
</comment>
<evidence type="ECO:0000313" key="2">
    <source>
        <dbReference type="EMBL" id="GAB90073.1"/>
    </source>
</evidence>
<dbReference type="EMBL" id="BAHC01000083">
    <property type="protein sequence ID" value="GAB90073.1"/>
    <property type="molecule type" value="Genomic_DNA"/>
</dbReference>
<evidence type="ECO:0000313" key="3">
    <source>
        <dbReference type="Proteomes" id="UP000008363"/>
    </source>
</evidence>
<reference evidence="2 3" key="1">
    <citation type="submission" date="2012-08" db="EMBL/GenBank/DDBJ databases">
        <title>Whole genome shotgun sequence of Gordonia rhizosphera NBRC 16068.</title>
        <authorList>
            <person name="Takarada H."/>
            <person name="Isaki S."/>
            <person name="Hosoyama A."/>
            <person name="Tsuchikane K."/>
            <person name="Katsumata H."/>
            <person name="Baba S."/>
            <person name="Ohji S."/>
            <person name="Yamazaki S."/>
            <person name="Fujita N."/>
        </authorList>
    </citation>
    <scope>NUCLEOTIDE SEQUENCE [LARGE SCALE GENOMIC DNA]</scope>
    <source>
        <strain evidence="2 3">NBRC 16068</strain>
    </source>
</reference>
<protein>
    <submittedName>
        <fullName evidence="2">Uncharacterized protein</fullName>
    </submittedName>
</protein>
<gene>
    <name evidence="2" type="ORF">GORHZ_083_00165</name>
</gene>